<evidence type="ECO:0000259" key="3">
    <source>
        <dbReference type="SMART" id="SM01027"/>
    </source>
</evidence>
<dbReference type="Pfam" id="PF00753">
    <property type="entry name" value="Lactamase_B"/>
    <property type="match status" value="1"/>
</dbReference>
<accession>A0A0K1PBE2</accession>
<dbReference type="InterPro" id="IPR050698">
    <property type="entry name" value="MBL"/>
</dbReference>
<dbReference type="STRING" id="1391653.AKJ08_1245"/>
<proteinExistence type="predicted"/>
<dbReference type="Gene3D" id="3.40.50.10890">
    <property type="match status" value="1"/>
</dbReference>
<dbReference type="PANTHER" id="PTHR11203">
    <property type="entry name" value="CLEAVAGE AND POLYADENYLATION SPECIFICITY FACTOR FAMILY MEMBER"/>
    <property type="match status" value="1"/>
</dbReference>
<reference evidence="4 5" key="1">
    <citation type="submission" date="2015-08" db="EMBL/GenBank/DDBJ databases">
        <authorList>
            <person name="Babu N.S."/>
            <person name="Beckwith C.J."/>
            <person name="Beseler K.G."/>
            <person name="Brison A."/>
            <person name="Carone J.V."/>
            <person name="Caskin T.P."/>
            <person name="Diamond M."/>
            <person name="Durham M.E."/>
            <person name="Foxe J.M."/>
            <person name="Go M."/>
            <person name="Henderson B.A."/>
            <person name="Jones I.B."/>
            <person name="McGettigan J.A."/>
            <person name="Micheletti S.J."/>
            <person name="Nasrallah M.E."/>
            <person name="Ortiz D."/>
            <person name="Piller C.R."/>
            <person name="Privatt S.R."/>
            <person name="Schneider S.L."/>
            <person name="Sharp S."/>
            <person name="Smith T.C."/>
            <person name="Stanton J.D."/>
            <person name="Ullery H.E."/>
            <person name="Wilson R.J."/>
            <person name="Serrano M.G."/>
            <person name="Buck G."/>
            <person name="Lee V."/>
            <person name="Wang Y."/>
            <person name="Carvalho R."/>
            <person name="Voegtly L."/>
            <person name="Shi R."/>
            <person name="Duckworth R."/>
            <person name="Johnson A."/>
            <person name="Loviza R."/>
            <person name="Walstead R."/>
            <person name="Shah Z."/>
            <person name="Kiflezghi M."/>
            <person name="Wade K."/>
            <person name="Ball S.L."/>
            <person name="Bradley K.W."/>
            <person name="Asai D.J."/>
            <person name="Bowman C.A."/>
            <person name="Russell D.A."/>
            <person name="Pope W.H."/>
            <person name="Jacobs-Sera D."/>
            <person name="Hendrix R.W."/>
            <person name="Hatfull G.F."/>
        </authorList>
    </citation>
    <scope>NUCLEOTIDE SEQUENCE [LARGE SCALE GENOMIC DNA]</scope>
    <source>
        <strain evidence="4 5">DSM 27710</strain>
    </source>
</reference>
<evidence type="ECO:0000313" key="4">
    <source>
        <dbReference type="EMBL" id="AKU90858.1"/>
    </source>
</evidence>
<name>A0A0K1PBE2_9BACT</name>
<dbReference type="KEGG" id="vin:AKJ08_1245"/>
<keyword evidence="5" id="KW-1185">Reference proteome</keyword>
<dbReference type="EMBL" id="CP012332">
    <property type="protein sequence ID" value="AKU90858.1"/>
    <property type="molecule type" value="Genomic_DNA"/>
</dbReference>
<sequence>MATIQFLGAAGTVTGSSYLVEHEGKRILLDCGLFQGEKALRQRNWAPFPVPPESLDAVVLSHAHIDHSGGLPRLVKQGFDGPIHATPATRDLLAIMLPDSGRLHEEEAADANRLRYSKHMPALPLYTEADAIRCLNRIETIRYGVPRHLDGGVSVTLHRAGHILGSAIVQLDLSGAGGYRHTLVFSGDLGRYDQPIIPDPEPIKRATSLLLECTYGDRLHEAPSPREELGAIVREVVERNGVLLIPAFAIGRTQDILFHLRQLQLAKEIPSLPIFVDSPMACDATPLYLLHREEHDEEMLRQIVHGEKPLHPERVEFTQSVTESKAIAARSRPMIILSAAGMATGGRVLHHLARLLPDEHATVLFVGYQAGGSRGRKLLEGSRWIRIHGRDVPVKAQIRELRGFSAHADHAEADRWLASFGSPPTRTFCVHGEPAGLEATRARLEARGWPAYVPSYLERVELEG</sequence>
<dbReference type="Gene3D" id="3.60.15.10">
    <property type="entry name" value="Ribonuclease Z/Hydroxyacylglutathione hydrolase-like"/>
    <property type="match status" value="1"/>
</dbReference>
<dbReference type="RefSeq" id="WP_050725256.1">
    <property type="nucleotide sequence ID" value="NZ_CP012332.1"/>
</dbReference>
<dbReference type="Pfam" id="PF07521">
    <property type="entry name" value="RMMBL"/>
    <property type="match status" value="1"/>
</dbReference>
<dbReference type="GO" id="GO:0004521">
    <property type="term" value="F:RNA endonuclease activity"/>
    <property type="evidence" value="ECO:0007669"/>
    <property type="project" value="TreeGrafter"/>
</dbReference>
<protein>
    <submittedName>
        <fullName evidence="4">Metallo-beta-lactamase family protein, RNA-specific</fullName>
    </submittedName>
</protein>
<dbReference type="SMART" id="SM01027">
    <property type="entry name" value="Beta-Casp"/>
    <property type="match status" value="1"/>
</dbReference>
<evidence type="ECO:0000259" key="2">
    <source>
        <dbReference type="SMART" id="SM00849"/>
    </source>
</evidence>
<feature type="domain" description="Metallo-beta-lactamase" evidence="2">
    <location>
        <begin position="14"/>
        <end position="236"/>
    </location>
</feature>
<dbReference type="PANTHER" id="PTHR11203:SF37">
    <property type="entry name" value="INTEGRATOR COMPLEX SUBUNIT 11"/>
    <property type="match status" value="1"/>
</dbReference>
<feature type="domain" description="Beta-Casp" evidence="3">
    <location>
        <begin position="253"/>
        <end position="378"/>
    </location>
</feature>
<dbReference type="InterPro" id="IPR022712">
    <property type="entry name" value="Beta_Casp"/>
</dbReference>
<gene>
    <name evidence="4" type="ORF">AKJ08_1245</name>
</gene>
<dbReference type="Proteomes" id="UP000055590">
    <property type="component" value="Chromosome"/>
</dbReference>
<dbReference type="InterPro" id="IPR011108">
    <property type="entry name" value="RMMBL"/>
</dbReference>
<dbReference type="SMART" id="SM00849">
    <property type="entry name" value="Lactamase_B"/>
    <property type="match status" value="1"/>
</dbReference>
<dbReference type="CDD" id="cd16295">
    <property type="entry name" value="TTHA0252-CPSF-like_MBL-fold"/>
    <property type="match status" value="1"/>
</dbReference>
<dbReference type="InterPro" id="IPR036866">
    <property type="entry name" value="RibonucZ/Hydroxyglut_hydro"/>
</dbReference>
<dbReference type="GO" id="GO:0016787">
    <property type="term" value="F:hydrolase activity"/>
    <property type="evidence" value="ECO:0007669"/>
    <property type="project" value="UniProtKB-KW"/>
</dbReference>
<dbReference type="SUPFAM" id="SSF56281">
    <property type="entry name" value="Metallo-hydrolase/oxidoreductase"/>
    <property type="match status" value="1"/>
</dbReference>
<keyword evidence="1" id="KW-0378">Hydrolase</keyword>
<evidence type="ECO:0000313" key="5">
    <source>
        <dbReference type="Proteomes" id="UP000055590"/>
    </source>
</evidence>
<dbReference type="AlphaFoldDB" id="A0A0K1PBE2"/>
<dbReference type="Pfam" id="PF10996">
    <property type="entry name" value="Beta-Casp"/>
    <property type="match status" value="1"/>
</dbReference>
<organism evidence="4 5">
    <name type="scientific">Vulgatibacter incomptus</name>
    <dbReference type="NCBI Taxonomy" id="1391653"/>
    <lineage>
        <taxon>Bacteria</taxon>
        <taxon>Pseudomonadati</taxon>
        <taxon>Myxococcota</taxon>
        <taxon>Myxococcia</taxon>
        <taxon>Myxococcales</taxon>
        <taxon>Cystobacterineae</taxon>
        <taxon>Vulgatibacteraceae</taxon>
        <taxon>Vulgatibacter</taxon>
    </lineage>
</organism>
<evidence type="ECO:0000256" key="1">
    <source>
        <dbReference type="ARBA" id="ARBA00022801"/>
    </source>
</evidence>
<dbReference type="OrthoDB" id="9803916at2"/>
<dbReference type="InterPro" id="IPR001279">
    <property type="entry name" value="Metallo-B-lactamas"/>
</dbReference>
<dbReference type="PATRIC" id="fig|1391653.3.peg.1302"/>